<comment type="caution">
    <text evidence="7">The sequence shown here is derived from an EMBL/GenBank/DDBJ whole genome shotgun (WGS) entry which is preliminary data.</text>
</comment>
<sequence length="526" mass="57762">MATNSYTLLSALGTLLLGLVVTVALVCGYTYLVTVTSFHINARKHTDTSAKAQLAHSPPLVPYFVPGLGSTITFSNQNIGTYWTWLQSQASRYRQDAFAIILAGVHTNFIFSEAGISTIFKSRQLSREKLDQQLGVNVLGMSKEDSVKAFPYDVAEKEKSSVAKIYSEHLLSSSAVNALTGKFMETFRAELESDASLGEGIEVDLYDFLWRKVFVSSATAQCGSTLLEMFPDFSTDYKTWEDNLLGLLFGTPRLFARSAYDARDASVKKLEAWLNAGYAKPLKDGEDPDWEPNFGAKVMRKRHDYYHQQGLSIHGQAGFDLIAIAGIISNATPATGWLLLHILSPASPSDFRSRIMTELDSSRNNDGSVDIPALTRLPLLNSAFHEVLRFARRPLREARRTGHGAYVDDTPEPGVLRESEVFDPERFLTKDAETGKVGYSIAGLGGKYFPFGGGHYMCPGRTFAKQEVLGTVAVLLLNFNIDFIGFTGQGSGKHGFPGIKKGYAGNQVVGIEGDMRVRIKKRSAGI</sequence>
<dbReference type="PRINTS" id="PR00465">
    <property type="entry name" value="EP450IV"/>
</dbReference>
<dbReference type="SUPFAM" id="SSF48264">
    <property type="entry name" value="Cytochrome P450"/>
    <property type="match status" value="1"/>
</dbReference>
<dbReference type="InterPro" id="IPR036396">
    <property type="entry name" value="Cyt_P450_sf"/>
</dbReference>
<reference evidence="7" key="1">
    <citation type="submission" date="2021-12" db="EMBL/GenBank/DDBJ databases">
        <title>Black yeast isolated from Biological Soil Crust.</title>
        <authorList>
            <person name="Kurbessoian T."/>
        </authorList>
    </citation>
    <scope>NUCLEOTIDE SEQUENCE</scope>
    <source>
        <strain evidence="7">CCFEE 5208</strain>
    </source>
</reference>
<evidence type="ECO:0000256" key="4">
    <source>
        <dbReference type="ARBA" id="ARBA00022723"/>
    </source>
</evidence>
<dbReference type="PANTHER" id="PTHR24304:SF2">
    <property type="entry name" value="24-HYDROXYCHOLESTEROL 7-ALPHA-HYDROXYLASE"/>
    <property type="match status" value="1"/>
</dbReference>
<dbReference type="Proteomes" id="UP001168146">
    <property type="component" value="Unassembled WGS sequence"/>
</dbReference>
<dbReference type="InterPro" id="IPR002403">
    <property type="entry name" value="Cyt_P450_E_grp-IV"/>
</dbReference>
<dbReference type="InterPro" id="IPR001128">
    <property type="entry name" value="Cyt_P450"/>
</dbReference>
<keyword evidence="5 6" id="KW-0408">Iron</keyword>
<evidence type="ECO:0000313" key="7">
    <source>
        <dbReference type="EMBL" id="KAK0326578.1"/>
    </source>
</evidence>
<evidence type="ECO:0000256" key="3">
    <source>
        <dbReference type="ARBA" id="ARBA00022617"/>
    </source>
</evidence>
<gene>
    <name evidence="7" type="ORF">LTR82_002420</name>
</gene>
<keyword evidence="3 6" id="KW-0349">Heme</keyword>
<dbReference type="InterPro" id="IPR050529">
    <property type="entry name" value="CYP450_sterol_14alpha_dmase"/>
</dbReference>
<dbReference type="Pfam" id="PF00067">
    <property type="entry name" value="p450"/>
    <property type="match status" value="1"/>
</dbReference>
<protein>
    <recommendedName>
        <fullName evidence="9">Cytochrome P450</fullName>
    </recommendedName>
</protein>
<dbReference type="GO" id="GO:0020037">
    <property type="term" value="F:heme binding"/>
    <property type="evidence" value="ECO:0007669"/>
    <property type="project" value="InterPro"/>
</dbReference>
<evidence type="ECO:0000313" key="8">
    <source>
        <dbReference type="Proteomes" id="UP001168146"/>
    </source>
</evidence>
<evidence type="ECO:0000256" key="1">
    <source>
        <dbReference type="ARBA" id="ARBA00001971"/>
    </source>
</evidence>
<name>A0AAN6JDT3_9PEZI</name>
<dbReference type="PANTHER" id="PTHR24304">
    <property type="entry name" value="CYTOCHROME P450 FAMILY 7"/>
    <property type="match status" value="1"/>
</dbReference>
<evidence type="ECO:0008006" key="9">
    <source>
        <dbReference type="Google" id="ProtNLM"/>
    </source>
</evidence>
<dbReference type="GO" id="GO:0016705">
    <property type="term" value="F:oxidoreductase activity, acting on paired donors, with incorporation or reduction of molecular oxygen"/>
    <property type="evidence" value="ECO:0007669"/>
    <property type="project" value="InterPro"/>
</dbReference>
<evidence type="ECO:0000256" key="6">
    <source>
        <dbReference type="PIRSR" id="PIRSR602403-1"/>
    </source>
</evidence>
<evidence type="ECO:0000256" key="5">
    <source>
        <dbReference type="ARBA" id="ARBA00023004"/>
    </source>
</evidence>
<accession>A0AAN6JDT3</accession>
<feature type="binding site" description="axial binding residue" evidence="6">
    <location>
        <position position="458"/>
    </location>
    <ligand>
        <name>heme</name>
        <dbReference type="ChEBI" id="CHEBI:30413"/>
    </ligand>
    <ligandPart>
        <name>Fe</name>
        <dbReference type="ChEBI" id="CHEBI:18248"/>
    </ligandPart>
</feature>
<dbReference type="Gene3D" id="1.10.630.10">
    <property type="entry name" value="Cytochrome P450"/>
    <property type="match status" value="1"/>
</dbReference>
<proteinExistence type="inferred from homology"/>
<comment type="similarity">
    <text evidence="2">Belongs to the cytochrome P450 family.</text>
</comment>
<dbReference type="GO" id="GO:0005506">
    <property type="term" value="F:iron ion binding"/>
    <property type="evidence" value="ECO:0007669"/>
    <property type="project" value="InterPro"/>
</dbReference>
<evidence type="ECO:0000256" key="2">
    <source>
        <dbReference type="ARBA" id="ARBA00010617"/>
    </source>
</evidence>
<keyword evidence="4 6" id="KW-0479">Metal-binding</keyword>
<dbReference type="GO" id="GO:0008395">
    <property type="term" value="F:steroid hydroxylase activity"/>
    <property type="evidence" value="ECO:0007669"/>
    <property type="project" value="TreeGrafter"/>
</dbReference>
<comment type="cofactor">
    <cofactor evidence="1 6">
        <name>heme</name>
        <dbReference type="ChEBI" id="CHEBI:30413"/>
    </cofactor>
</comment>
<dbReference type="AlphaFoldDB" id="A0AAN6JDT3"/>
<organism evidence="7 8">
    <name type="scientific">Friedmanniomyces endolithicus</name>
    <dbReference type="NCBI Taxonomy" id="329885"/>
    <lineage>
        <taxon>Eukaryota</taxon>
        <taxon>Fungi</taxon>
        <taxon>Dikarya</taxon>
        <taxon>Ascomycota</taxon>
        <taxon>Pezizomycotina</taxon>
        <taxon>Dothideomycetes</taxon>
        <taxon>Dothideomycetidae</taxon>
        <taxon>Mycosphaerellales</taxon>
        <taxon>Teratosphaeriaceae</taxon>
        <taxon>Friedmanniomyces</taxon>
    </lineage>
</organism>
<dbReference type="EMBL" id="JASUXU010000004">
    <property type="protein sequence ID" value="KAK0326578.1"/>
    <property type="molecule type" value="Genomic_DNA"/>
</dbReference>